<proteinExistence type="predicted"/>
<feature type="compositionally biased region" description="Basic and acidic residues" evidence="1">
    <location>
        <begin position="85"/>
        <end position="95"/>
    </location>
</feature>
<dbReference type="SUPFAM" id="SSF69349">
    <property type="entry name" value="Phage fibre proteins"/>
    <property type="match status" value="1"/>
</dbReference>
<evidence type="ECO:0000256" key="1">
    <source>
        <dbReference type="SAM" id="MobiDB-lite"/>
    </source>
</evidence>
<dbReference type="Proteomes" id="UP001172155">
    <property type="component" value="Unassembled WGS sequence"/>
</dbReference>
<gene>
    <name evidence="2" type="ORF">B0T18DRAFT_417078</name>
</gene>
<evidence type="ECO:0000313" key="3">
    <source>
        <dbReference type="Proteomes" id="UP001172155"/>
    </source>
</evidence>
<feature type="compositionally biased region" description="Polar residues" evidence="1">
    <location>
        <begin position="148"/>
        <end position="157"/>
    </location>
</feature>
<feature type="region of interest" description="Disordered" evidence="1">
    <location>
        <begin position="1"/>
        <end position="186"/>
    </location>
</feature>
<dbReference type="EMBL" id="JAUKUD010000006">
    <property type="protein sequence ID" value="KAK0740029.1"/>
    <property type="molecule type" value="Genomic_DNA"/>
</dbReference>
<accession>A0AA40EFT0</accession>
<keyword evidence="3" id="KW-1185">Reference proteome</keyword>
<dbReference type="AlphaFoldDB" id="A0AA40EFT0"/>
<protein>
    <submittedName>
        <fullName evidence="2">Uncharacterized protein</fullName>
    </submittedName>
</protein>
<feature type="compositionally biased region" description="Basic and acidic residues" evidence="1">
    <location>
        <begin position="1"/>
        <end position="47"/>
    </location>
</feature>
<evidence type="ECO:0000313" key="2">
    <source>
        <dbReference type="EMBL" id="KAK0740029.1"/>
    </source>
</evidence>
<organism evidence="2 3">
    <name type="scientific">Schizothecium vesticola</name>
    <dbReference type="NCBI Taxonomy" id="314040"/>
    <lineage>
        <taxon>Eukaryota</taxon>
        <taxon>Fungi</taxon>
        <taxon>Dikarya</taxon>
        <taxon>Ascomycota</taxon>
        <taxon>Pezizomycotina</taxon>
        <taxon>Sordariomycetes</taxon>
        <taxon>Sordariomycetidae</taxon>
        <taxon>Sordariales</taxon>
        <taxon>Schizotheciaceae</taxon>
        <taxon>Schizothecium</taxon>
    </lineage>
</organism>
<sequence>MASDDANKMASDDGNKMVSDEASKMATDDTSKMVSDDGSKMVSDDGNKVTSDNGNQMVSDDTDKVANGALSKIAGDDTNDMASDDANKMATDDPKSQVMPVPHLPPLTHPSETWKDFEGFSTVRRNPRPHPERQMRRWKSDRLASCRPTGSRTNRTSRPGGPRPSASDTCPRGLPGSLARVAPSRS</sequence>
<feature type="compositionally biased region" description="Basic and acidic residues" evidence="1">
    <location>
        <begin position="129"/>
        <end position="144"/>
    </location>
</feature>
<comment type="caution">
    <text evidence="2">The sequence shown here is derived from an EMBL/GenBank/DDBJ whole genome shotgun (WGS) entry which is preliminary data.</text>
</comment>
<feature type="compositionally biased region" description="Polar residues" evidence="1">
    <location>
        <begin position="48"/>
        <end position="59"/>
    </location>
</feature>
<name>A0AA40EFT0_9PEZI</name>
<reference evidence="2" key="1">
    <citation type="submission" date="2023-06" db="EMBL/GenBank/DDBJ databases">
        <title>Genome-scale phylogeny and comparative genomics of the fungal order Sordariales.</title>
        <authorList>
            <consortium name="Lawrence Berkeley National Laboratory"/>
            <person name="Hensen N."/>
            <person name="Bonometti L."/>
            <person name="Westerberg I."/>
            <person name="Brannstrom I.O."/>
            <person name="Guillou S."/>
            <person name="Cros-Aarteil S."/>
            <person name="Calhoun S."/>
            <person name="Haridas S."/>
            <person name="Kuo A."/>
            <person name="Mondo S."/>
            <person name="Pangilinan J."/>
            <person name="Riley R."/>
            <person name="LaButti K."/>
            <person name="Andreopoulos B."/>
            <person name="Lipzen A."/>
            <person name="Chen C."/>
            <person name="Yanf M."/>
            <person name="Daum C."/>
            <person name="Ng V."/>
            <person name="Clum A."/>
            <person name="Steindorff A."/>
            <person name="Ohm R."/>
            <person name="Martin F."/>
            <person name="Silar P."/>
            <person name="Natvig D."/>
            <person name="Lalanne C."/>
            <person name="Gautier V."/>
            <person name="Ament-velasquez S.L."/>
            <person name="Kruys A."/>
            <person name="Hutchinson M.I."/>
            <person name="Powell A.J."/>
            <person name="Barry K."/>
            <person name="Miller A.N."/>
            <person name="Grigoriev I.V."/>
            <person name="Debuchy R."/>
            <person name="Gladieux P."/>
            <person name="Thoren M.H."/>
            <person name="Johannesson H."/>
        </authorList>
    </citation>
    <scope>NUCLEOTIDE SEQUENCE</scope>
    <source>
        <strain evidence="2">SMH3187-1</strain>
    </source>
</reference>